<sequence length="262" mass="28342">MPEVPAACAWPLLLLLALQLGAAAGAPQPWHCAPCSPEKLALCPPVPDSCAEPAPPASCGCCPMCALPEGSACGVATARCATGLSCRALPEEPRPLHALIRGQGVCRPSDPAAGPRAARANAKESSESSEITQEQLLENFHLMAPSEEDVPIPWNAVSSYRIMRAGYASDTDSDKLKEPCRRELHRILAQLAEEHQSPRHLNNFYLPNCNKNGFYHSRQCRTATDGQRGVCWCVYPWSGERIPGSVEVRGDPNCNQYFAMHS</sequence>
<dbReference type="GO" id="GO:0031995">
    <property type="term" value="F:insulin-like growth factor II binding"/>
    <property type="evidence" value="ECO:0007669"/>
    <property type="project" value="TreeGrafter"/>
</dbReference>
<evidence type="ECO:0000256" key="11">
    <source>
        <dbReference type="SAM" id="SignalP"/>
    </source>
</evidence>
<feature type="compositionally biased region" description="Low complexity" evidence="10">
    <location>
        <begin position="107"/>
        <end position="120"/>
    </location>
</feature>
<keyword evidence="3" id="KW-0964">Secreted</keyword>
<feature type="domain" description="Thyroglobulin type-1" evidence="12">
    <location>
        <begin position="177"/>
        <end position="254"/>
    </location>
</feature>
<dbReference type="GO" id="GO:0043567">
    <property type="term" value="P:regulation of insulin-like growth factor receptor signaling pathway"/>
    <property type="evidence" value="ECO:0007669"/>
    <property type="project" value="TreeGrafter"/>
</dbReference>
<evidence type="ECO:0000256" key="5">
    <source>
        <dbReference type="ARBA" id="ARBA00022729"/>
    </source>
</evidence>
<keyword evidence="4" id="KW-0597">Phosphoprotein</keyword>
<evidence type="ECO:0000256" key="7">
    <source>
        <dbReference type="ARBA" id="ARBA00023183"/>
    </source>
</evidence>
<dbReference type="Pfam" id="PF00219">
    <property type="entry name" value="IGFBP"/>
    <property type="match status" value="1"/>
</dbReference>
<dbReference type="GO" id="GO:0031994">
    <property type="term" value="F:insulin-like growth factor I binding"/>
    <property type="evidence" value="ECO:0007669"/>
    <property type="project" value="TreeGrafter"/>
</dbReference>
<evidence type="ECO:0000256" key="4">
    <source>
        <dbReference type="ARBA" id="ARBA00022553"/>
    </source>
</evidence>
<dbReference type="GO" id="GO:0005615">
    <property type="term" value="C:extracellular space"/>
    <property type="evidence" value="ECO:0007669"/>
    <property type="project" value="TreeGrafter"/>
</dbReference>
<dbReference type="RefSeq" id="XP_040499671.1">
    <property type="nucleotide sequence ID" value="XM_040643737.1"/>
</dbReference>
<reference evidence="15" key="1">
    <citation type="submission" date="2025-08" db="UniProtKB">
        <authorList>
            <consortium name="RefSeq"/>
        </authorList>
    </citation>
    <scope>IDENTIFICATION</scope>
    <source>
        <tissue evidence="15">Whole blood</tissue>
    </source>
</reference>
<dbReference type="PROSITE" id="PS51323">
    <property type="entry name" value="IGFBP_N_2"/>
    <property type="match status" value="1"/>
</dbReference>
<comment type="caution">
    <text evidence="9">Lacks conserved residue(s) required for the propagation of feature annotation.</text>
</comment>
<evidence type="ECO:0000259" key="13">
    <source>
        <dbReference type="PROSITE" id="PS51323"/>
    </source>
</evidence>
<keyword evidence="5 11" id="KW-0732">Signal</keyword>
<dbReference type="Pfam" id="PF00086">
    <property type="entry name" value="Thyroglobulin_1"/>
    <property type="match status" value="1"/>
</dbReference>
<gene>
    <name evidence="15" type="primary">IGFBP1</name>
</gene>
<keyword evidence="6" id="KW-1015">Disulfide bond</keyword>
<evidence type="ECO:0000256" key="6">
    <source>
        <dbReference type="ARBA" id="ARBA00023157"/>
    </source>
</evidence>
<dbReference type="GeneID" id="103674674"/>
<keyword evidence="14" id="KW-1185">Reference proteome</keyword>
<dbReference type="PANTHER" id="PTHR11551:SF6">
    <property type="entry name" value="INSULIN-LIKE GROWTH FACTOR-BINDING PROTEIN 1"/>
    <property type="match status" value="1"/>
</dbReference>
<dbReference type="PROSITE" id="PS00484">
    <property type="entry name" value="THYROGLOBULIN_1_1"/>
    <property type="match status" value="1"/>
</dbReference>
<dbReference type="PROSITE" id="PS51162">
    <property type="entry name" value="THYROGLOBULIN_1_2"/>
    <property type="match status" value="1"/>
</dbReference>
<evidence type="ECO:0000259" key="12">
    <source>
        <dbReference type="PROSITE" id="PS51162"/>
    </source>
</evidence>
<evidence type="ECO:0000313" key="14">
    <source>
        <dbReference type="Proteomes" id="UP000261680"/>
    </source>
</evidence>
<dbReference type="FunFam" id="4.10.40.20:FF:000001">
    <property type="entry name" value="Insulin-like growth factor binding protein 5"/>
    <property type="match status" value="1"/>
</dbReference>
<dbReference type="SUPFAM" id="SSF57184">
    <property type="entry name" value="Growth factor receptor domain"/>
    <property type="match status" value="1"/>
</dbReference>
<dbReference type="PRINTS" id="PR01977">
    <property type="entry name" value="IGFBPFAMILY1"/>
</dbReference>
<comment type="subcellular location">
    <subcellularLocation>
        <location evidence="1">Secreted</location>
    </subcellularLocation>
</comment>
<proteinExistence type="predicted"/>
<dbReference type="InterPro" id="IPR000867">
    <property type="entry name" value="IGFBP-like"/>
</dbReference>
<evidence type="ECO:0000256" key="10">
    <source>
        <dbReference type="SAM" id="MobiDB-lite"/>
    </source>
</evidence>
<evidence type="ECO:0000256" key="8">
    <source>
        <dbReference type="ARBA" id="ARBA00049694"/>
    </source>
</evidence>
<dbReference type="AlphaFoldDB" id="A0A8M1GVC6"/>
<dbReference type="FunFam" id="4.10.800.10:FF:000002">
    <property type="entry name" value="Insulin-like growth factor-binding protein 2"/>
    <property type="match status" value="1"/>
</dbReference>
<feature type="signal peptide" evidence="11">
    <location>
        <begin position="1"/>
        <end position="25"/>
    </location>
</feature>
<dbReference type="CTD" id="3484"/>
<accession>A0A8M1GVC6</accession>
<dbReference type="InterPro" id="IPR009030">
    <property type="entry name" value="Growth_fac_rcpt_cys_sf"/>
</dbReference>
<evidence type="ECO:0000256" key="1">
    <source>
        <dbReference type="ARBA" id="ARBA00004613"/>
    </source>
</evidence>
<dbReference type="PRINTS" id="PR01976">
    <property type="entry name" value="IGFBPFAMILY"/>
</dbReference>
<dbReference type="OrthoDB" id="9926277at2759"/>
<organism evidence="14 15">
    <name type="scientific">Ursus maritimus</name>
    <name type="common">Polar bear</name>
    <name type="synonym">Thalarctos maritimus</name>
    <dbReference type="NCBI Taxonomy" id="29073"/>
    <lineage>
        <taxon>Eukaryota</taxon>
        <taxon>Metazoa</taxon>
        <taxon>Chordata</taxon>
        <taxon>Craniata</taxon>
        <taxon>Vertebrata</taxon>
        <taxon>Euteleostomi</taxon>
        <taxon>Mammalia</taxon>
        <taxon>Eutheria</taxon>
        <taxon>Laurasiatheria</taxon>
        <taxon>Carnivora</taxon>
        <taxon>Caniformia</taxon>
        <taxon>Ursidae</taxon>
        <taxon>Ursus</taxon>
    </lineage>
</organism>
<evidence type="ECO:0000256" key="2">
    <source>
        <dbReference type="ARBA" id="ARBA00013675"/>
    </source>
</evidence>
<dbReference type="InterPro" id="IPR022321">
    <property type="entry name" value="IGFBP_1-6_chordata"/>
</dbReference>
<comment type="subunit">
    <text evidence="8">Binds equally well IGF1 and IGF2. Interacts with integrin ITGA5:ITGB1. Interacts with VHL; this interaction inhibits HIF1A degradation.</text>
</comment>
<dbReference type="Proteomes" id="UP000261680">
    <property type="component" value="Unplaced"/>
</dbReference>
<dbReference type="SMART" id="SM00211">
    <property type="entry name" value="TY"/>
    <property type="match status" value="1"/>
</dbReference>
<name>A0A8M1GVC6_URSMA</name>
<evidence type="ECO:0000256" key="3">
    <source>
        <dbReference type="ARBA" id="ARBA00022525"/>
    </source>
</evidence>
<dbReference type="SUPFAM" id="SSF57610">
    <property type="entry name" value="Thyroglobulin type-1 domain"/>
    <property type="match status" value="1"/>
</dbReference>
<dbReference type="InterPro" id="IPR036857">
    <property type="entry name" value="Thyroglobulin_1_sf"/>
</dbReference>
<dbReference type="Gene3D" id="4.10.800.10">
    <property type="entry name" value="Thyroglobulin type-1"/>
    <property type="match status" value="1"/>
</dbReference>
<feature type="domain" description="IGFBP N-terminal" evidence="13">
    <location>
        <begin position="28"/>
        <end position="109"/>
    </location>
</feature>
<keyword evidence="7" id="KW-0340">Growth factor binding</keyword>
<evidence type="ECO:0000313" key="15">
    <source>
        <dbReference type="RefSeq" id="XP_040499671.1"/>
    </source>
</evidence>
<dbReference type="SMART" id="SM00121">
    <property type="entry name" value="IB"/>
    <property type="match status" value="1"/>
</dbReference>
<feature type="chain" id="PRO_5035437065" description="Insulin-like growth factor-binding protein 1" evidence="11">
    <location>
        <begin position="26"/>
        <end position="262"/>
    </location>
</feature>
<protein>
    <recommendedName>
        <fullName evidence="2">Insulin-like growth factor-binding protein 1</fullName>
    </recommendedName>
</protein>
<dbReference type="Gene3D" id="4.10.40.20">
    <property type="match status" value="1"/>
</dbReference>
<dbReference type="CDD" id="cd00191">
    <property type="entry name" value="TY"/>
    <property type="match status" value="1"/>
</dbReference>
<dbReference type="PANTHER" id="PTHR11551">
    <property type="entry name" value="INSULIN-LIKE GROWTH FACTOR BINDING PROTEIN"/>
    <property type="match status" value="1"/>
</dbReference>
<feature type="region of interest" description="Disordered" evidence="10">
    <location>
        <begin position="107"/>
        <end position="130"/>
    </location>
</feature>
<evidence type="ECO:0000256" key="9">
    <source>
        <dbReference type="PROSITE-ProRule" id="PRU00500"/>
    </source>
</evidence>
<dbReference type="KEGG" id="umr:103674674"/>
<dbReference type="InterPro" id="IPR000716">
    <property type="entry name" value="Thyroglobulin_1"/>
</dbReference>
<dbReference type="InterPro" id="IPR022322">
    <property type="entry name" value="IGFBP1"/>
</dbReference>